<reference evidence="1 2" key="1">
    <citation type="journal article" date="2019" name="Nat. Med.">
        <title>A library of human gut bacterial isolates paired with longitudinal multiomics data enables mechanistic microbiome research.</title>
        <authorList>
            <person name="Poyet M."/>
            <person name="Groussin M."/>
            <person name="Gibbons S.M."/>
            <person name="Avila-Pacheco J."/>
            <person name="Jiang X."/>
            <person name="Kearney S.M."/>
            <person name="Perrotta A.R."/>
            <person name="Berdy B."/>
            <person name="Zhao S."/>
            <person name="Lieberman T.D."/>
            <person name="Swanson P.K."/>
            <person name="Smith M."/>
            <person name="Roesemann S."/>
            <person name="Alexander J.E."/>
            <person name="Rich S.A."/>
            <person name="Livny J."/>
            <person name="Vlamakis H."/>
            <person name="Clish C."/>
            <person name="Bullock K."/>
            <person name="Deik A."/>
            <person name="Scott J."/>
            <person name="Pierce K.A."/>
            <person name="Xavier R.J."/>
            <person name="Alm E.J."/>
        </authorList>
    </citation>
    <scope>NUCLEOTIDE SEQUENCE [LARGE SCALE GENOMIC DNA]</scope>
    <source>
        <strain evidence="1 2">BIOML-A198</strain>
    </source>
</reference>
<evidence type="ECO:0000313" key="1">
    <source>
        <dbReference type="EMBL" id="MTK22470.1"/>
    </source>
</evidence>
<organism evidence="1 2">
    <name type="scientific">Turicibacter sanguinis</name>
    <dbReference type="NCBI Taxonomy" id="154288"/>
    <lineage>
        <taxon>Bacteria</taxon>
        <taxon>Bacillati</taxon>
        <taxon>Bacillota</taxon>
        <taxon>Erysipelotrichia</taxon>
        <taxon>Erysipelotrichales</taxon>
        <taxon>Turicibacteraceae</taxon>
        <taxon>Turicibacter</taxon>
    </lineage>
</organism>
<proteinExistence type="predicted"/>
<gene>
    <name evidence="1" type="ORF">GMA92_13715</name>
</gene>
<protein>
    <submittedName>
        <fullName evidence="1">Uncharacterized protein</fullName>
    </submittedName>
</protein>
<name>A0A9X5AQ93_9FIRM</name>
<accession>A0A9X5AQ93</accession>
<comment type="caution">
    <text evidence="1">The sequence shown here is derived from an EMBL/GenBank/DDBJ whole genome shotgun (WGS) entry which is preliminary data.</text>
</comment>
<dbReference type="RefSeq" id="WP_006783262.1">
    <property type="nucleotide sequence ID" value="NZ_JAMQUV010000048.1"/>
</dbReference>
<dbReference type="EMBL" id="WMQE01000040">
    <property type="protein sequence ID" value="MTK22470.1"/>
    <property type="molecule type" value="Genomic_DNA"/>
</dbReference>
<evidence type="ECO:0000313" key="2">
    <source>
        <dbReference type="Proteomes" id="UP000487649"/>
    </source>
</evidence>
<dbReference type="Proteomes" id="UP000487649">
    <property type="component" value="Unassembled WGS sequence"/>
</dbReference>
<dbReference type="AlphaFoldDB" id="A0A9X5AQ93"/>
<sequence length="84" mass="9856">MDKGMLWMAQEMMDKWIEEIQEELKNIDKIKLGECSKLIQELVSHCLMSKSGMLFLESDAFKSRVADGTLTRQMWEELEDDLVK</sequence>